<dbReference type="PANTHER" id="PTHR43544">
    <property type="entry name" value="SHORT-CHAIN DEHYDROGENASE/REDUCTASE"/>
    <property type="match status" value="1"/>
</dbReference>
<organism evidence="3">
    <name type="scientific">Arion vulgaris</name>
    <dbReference type="NCBI Taxonomy" id="1028688"/>
    <lineage>
        <taxon>Eukaryota</taxon>
        <taxon>Metazoa</taxon>
        <taxon>Spiralia</taxon>
        <taxon>Lophotrochozoa</taxon>
        <taxon>Mollusca</taxon>
        <taxon>Gastropoda</taxon>
        <taxon>Heterobranchia</taxon>
        <taxon>Euthyneura</taxon>
        <taxon>Panpulmonata</taxon>
        <taxon>Eupulmonata</taxon>
        <taxon>Stylommatophora</taxon>
        <taxon>Helicina</taxon>
        <taxon>Arionoidea</taxon>
        <taxon>Arionidae</taxon>
        <taxon>Arion</taxon>
    </lineage>
</organism>
<accession>A0A0B7A6D8</accession>
<name>A0A0B7A6D8_9EUPU</name>
<protein>
    <recommendedName>
        <fullName evidence="4">C-factor</fullName>
    </recommendedName>
</protein>
<dbReference type="AlphaFoldDB" id="A0A0B7A6D8"/>
<keyword evidence="2" id="KW-0560">Oxidoreductase</keyword>
<proteinExistence type="predicted"/>
<evidence type="ECO:0000256" key="1">
    <source>
        <dbReference type="ARBA" id="ARBA00022857"/>
    </source>
</evidence>
<dbReference type="InterPro" id="IPR051468">
    <property type="entry name" value="Fungal_SecMetab_SDRs"/>
</dbReference>
<sequence length="255" mass="27633">MPITARTILITGASRGLGLEFVRQILKLETPPEVVIACCRNPETAHDLQVIAKSNPSVKIVKLDIENDVDIEKAFQETKTAVGTHGLNLLISNAGIGDITTAGLQEQTREKLQKHFDVNVSGPLILVQKFLPLIKQAASQHKSQILRCSRAGIVLVSSRLGSQTVAYEEGRRLMYDYCSSKTALNMSAILLARELKESGIYVTALHPGWARTDMGTDTAPISKEESIGGSLKALGDAGEESHGKILTFEGNILPY</sequence>
<keyword evidence="1" id="KW-0521">NADP</keyword>
<dbReference type="GO" id="GO:0016491">
    <property type="term" value="F:oxidoreductase activity"/>
    <property type="evidence" value="ECO:0007669"/>
    <property type="project" value="UniProtKB-KW"/>
</dbReference>
<dbReference type="InterPro" id="IPR036291">
    <property type="entry name" value="NAD(P)-bd_dom_sf"/>
</dbReference>
<reference evidence="3" key="1">
    <citation type="submission" date="2014-12" db="EMBL/GenBank/DDBJ databases">
        <title>Insight into the proteome of Arion vulgaris.</title>
        <authorList>
            <person name="Aradska J."/>
            <person name="Bulat T."/>
            <person name="Smidak R."/>
            <person name="Sarate P."/>
            <person name="Gangsoo J."/>
            <person name="Sialana F."/>
            <person name="Bilban M."/>
            <person name="Lubec G."/>
        </authorList>
    </citation>
    <scope>NUCLEOTIDE SEQUENCE</scope>
    <source>
        <tissue evidence="3">Skin</tissue>
    </source>
</reference>
<dbReference type="EMBL" id="HACG01028726">
    <property type="protein sequence ID" value="CEK75591.1"/>
    <property type="molecule type" value="Transcribed_RNA"/>
</dbReference>
<dbReference type="Gene3D" id="3.40.50.720">
    <property type="entry name" value="NAD(P)-binding Rossmann-like Domain"/>
    <property type="match status" value="1"/>
</dbReference>
<evidence type="ECO:0008006" key="4">
    <source>
        <dbReference type="Google" id="ProtNLM"/>
    </source>
</evidence>
<dbReference type="SUPFAM" id="SSF51735">
    <property type="entry name" value="NAD(P)-binding Rossmann-fold domains"/>
    <property type="match status" value="1"/>
</dbReference>
<gene>
    <name evidence="3" type="primary">ORF96196</name>
</gene>
<dbReference type="GO" id="GO:0005737">
    <property type="term" value="C:cytoplasm"/>
    <property type="evidence" value="ECO:0007669"/>
    <property type="project" value="TreeGrafter"/>
</dbReference>
<dbReference type="PRINTS" id="PR00081">
    <property type="entry name" value="GDHRDH"/>
</dbReference>
<dbReference type="CDD" id="cd05325">
    <property type="entry name" value="carb_red_sniffer_like_SDR_c"/>
    <property type="match status" value="1"/>
</dbReference>
<dbReference type="PANTHER" id="PTHR43544:SF7">
    <property type="entry name" value="NADB-LER2"/>
    <property type="match status" value="1"/>
</dbReference>
<evidence type="ECO:0000256" key="2">
    <source>
        <dbReference type="ARBA" id="ARBA00023002"/>
    </source>
</evidence>
<dbReference type="InterPro" id="IPR002347">
    <property type="entry name" value="SDR_fam"/>
</dbReference>
<evidence type="ECO:0000313" key="3">
    <source>
        <dbReference type="EMBL" id="CEK75591.1"/>
    </source>
</evidence>
<dbReference type="Pfam" id="PF00106">
    <property type="entry name" value="adh_short"/>
    <property type="match status" value="1"/>
</dbReference>